<comment type="caution">
    <text evidence="1">The sequence shown here is derived from an EMBL/GenBank/DDBJ whole genome shotgun (WGS) entry which is preliminary data.</text>
</comment>
<dbReference type="RefSeq" id="WP_053465156.1">
    <property type="nucleotide sequence ID" value="NZ_CP089177.1"/>
</dbReference>
<sequence>MEIVAQFELHEPIDDKMLRQHLKIKGIDARRLSRFTQLALFGALELQSYLSEDSCIYLGSSFNSPSKFFKMFNGLMMENVPSPLDFAANISNATVFQLAKTLKLQGTSLFLALEKLQLPQLFQLAQLDVQPNQTALIGWVLEDINDIANDESQWWVIRGK</sequence>
<evidence type="ECO:0008006" key="3">
    <source>
        <dbReference type="Google" id="ProtNLM"/>
    </source>
</evidence>
<dbReference type="Proteomes" id="UP000238532">
    <property type="component" value="Unassembled WGS sequence"/>
</dbReference>
<dbReference type="AlphaFoldDB" id="A0A2S9RPK6"/>
<evidence type="ECO:0000313" key="1">
    <source>
        <dbReference type="EMBL" id="PRJ60420.1"/>
    </source>
</evidence>
<evidence type="ECO:0000313" key="2">
    <source>
        <dbReference type="Proteomes" id="UP000238532"/>
    </source>
</evidence>
<gene>
    <name evidence="1" type="ORF">BV102_01820</name>
</gene>
<accession>A0A2S9RPK6</accession>
<protein>
    <recommendedName>
        <fullName evidence="3">Beta-ketoacyl synthase N-terminal domain-containing protein</fullName>
    </recommendedName>
</protein>
<name>A0A2S9RPK6_HAEIF</name>
<reference evidence="1 2" key="1">
    <citation type="submission" date="2017-04" db="EMBL/GenBank/DDBJ databases">
        <title>Haemophilus influenzae in COPD genome sequencing project.</title>
        <authorList>
            <person name="Murphy T.F."/>
            <person name="Kong Y."/>
            <person name="Nadendla S."/>
            <person name="Tettelin H."/>
            <person name="Pettigrew M."/>
        </authorList>
    </citation>
    <scope>NUCLEOTIDE SEQUENCE [LARGE SCALE GENOMIC DNA]</scope>
    <source>
        <strain evidence="1 2">56P127H1</strain>
    </source>
</reference>
<organism evidence="1 2">
    <name type="scientific">Haemophilus influenzae</name>
    <dbReference type="NCBI Taxonomy" id="727"/>
    <lineage>
        <taxon>Bacteria</taxon>
        <taxon>Pseudomonadati</taxon>
        <taxon>Pseudomonadota</taxon>
        <taxon>Gammaproteobacteria</taxon>
        <taxon>Pasteurellales</taxon>
        <taxon>Pasteurellaceae</taxon>
        <taxon>Haemophilus</taxon>
    </lineage>
</organism>
<dbReference type="EMBL" id="NEBY01000221">
    <property type="protein sequence ID" value="PRJ60420.1"/>
    <property type="molecule type" value="Genomic_DNA"/>
</dbReference>
<proteinExistence type="predicted"/>